<dbReference type="InterPro" id="IPR005016">
    <property type="entry name" value="TDE1/TMS"/>
</dbReference>
<evidence type="ECO:0000256" key="4">
    <source>
        <dbReference type="ARBA" id="ARBA00022989"/>
    </source>
</evidence>
<keyword evidence="5 6" id="KW-0472">Membrane</keyword>
<dbReference type="Proteomes" id="UP000230750">
    <property type="component" value="Unassembled WGS sequence"/>
</dbReference>
<dbReference type="EMBL" id="MRZV01001609">
    <property type="protein sequence ID" value="PIK36833.1"/>
    <property type="molecule type" value="Genomic_DNA"/>
</dbReference>
<keyword evidence="9" id="KW-1185">Reference proteome</keyword>
<sequence>MCIGCGLASLACCISSAACSCCCAACPSCKNSTSTRLMYGILFVIGAIVCILMVAPSVQTSLASIPFLCAEDSSLVGP</sequence>
<dbReference type="AlphaFoldDB" id="A0A2G8JM84"/>
<comment type="similarity">
    <text evidence="2">Belongs to the TDE1 family.</text>
</comment>
<dbReference type="Pfam" id="PF03348">
    <property type="entry name" value="Serinc"/>
    <property type="match status" value="1"/>
</dbReference>
<evidence type="ECO:0000256" key="5">
    <source>
        <dbReference type="ARBA" id="ARBA00023136"/>
    </source>
</evidence>
<evidence type="ECO:0000256" key="7">
    <source>
        <dbReference type="SAM" id="SignalP"/>
    </source>
</evidence>
<protein>
    <recommendedName>
        <fullName evidence="10">Serine incorporator</fullName>
    </recommendedName>
</protein>
<reference evidence="8 9" key="1">
    <citation type="journal article" date="2017" name="PLoS Biol.">
        <title>The sea cucumber genome provides insights into morphological evolution and visceral regeneration.</title>
        <authorList>
            <person name="Zhang X."/>
            <person name="Sun L."/>
            <person name="Yuan J."/>
            <person name="Sun Y."/>
            <person name="Gao Y."/>
            <person name="Zhang L."/>
            <person name="Li S."/>
            <person name="Dai H."/>
            <person name="Hamel J.F."/>
            <person name="Liu C."/>
            <person name="Yu Y."/>
            <person name="Liu S."/>
            <person name="Lin W."/>
            <person name="Guo K."/>
            <person name="Jin S."/>
            <person name="Xu P."/>
            <person name="Storey K.B."/>
            <person name="Huan P."/>
            <person name="Zhang T."/>
            <person name="Zhou Y."/>
            <person name="Zhang J."/>
            <person name="Lin C."/>
            <person name="Li X."/>
            <person name="Xing L."/>
            <person name="Huo D."/>
            <person name="Sun M."/>
            <person name="Wang L."/>
            <person name="Mercier A."/>
            <person name="Li F."/>
            <person name="Yang H."/>
            <person name="Xiang J."/>
        </authorList>
    </citation>
    <scope>NUCLEOTIDE SEQUENCE [LARGE SCALE GENOMIC DNA]</scope>
    <source>
        <strain evidence="8">Shaxun</strain>
        <tissue evidence="8">Muscle</tissue>
    </source>
</reference>
<name>A0A2G8JM84_STIJA</name>
<feature type="signal peptide" evidence="7">
    <location>
        <begin position="1"/>
        <end position="19"/>
    </location>
</feature>
<evidence type="ECO:0000313" key="9">
    <source>
        <dbReference type="Proteomes" id="UP000230750"/>
    </source>
</evidence>
<keyword evidence="3 6" id="KW-0812">Transmembrane</keyword>
<feature type="chain" id="PRO_5013863043" description="Serine incorporator" evidence="7">
    <location>
        <begin position="20"/>
        <end position="78"/>
    </location>
</feature>
<evidence type="ECO:0000256" key="3">
    <source>
        <dbReference type="ARBA" id="ARBA00022692"/>
    </source>
</evidence>
<organism evidence="8 9">
    <name type="scientific">Stichopus japonicus</name>
    <name type="common">Sea cucumber</name>
    <dbReference type="NCBI Taxonomy" id="307972"/>
    <lineage>
        <taxon>Eukaryota</taxon>
        <taxon>Metazoa</taxon>
        <taxon>Echinodermata</taxon>
        <taxon>Eleutherozoa</taxon>
        <taxon>Echinozoa</taxon>
        <taxon>Holothuroidea</taxon>
        <taxon>Aspidochirotacea</taxon>
        <taxon>Aspidochirotida</taxon>
        <taxon>Stichopodidae</taxon>
        <taxon>Apostichopus</taxon>
    </lineage>
</organism>
<evidence type="ECO:0000256" key="1">
    <source>
        <dbReference type="ARBA" id="ARBA00004141"/>
    </source>
</evidence>
<evidence type="ECO:0000256" key="2">
    <source>
        <dbReference type="ARBA" id="ARBA00006665"/>
    </source>
</evidence>
<feature type="transmembrane region" description="Helical" evidence="6">
    <location>
        <begin position="37"/>
        <end position="55"/>
    </location>
</feature>
<accession>A0A2G8JM84</accession>
<evidence type="ECO:0008006" key="10">
    <source>
        <dbReference type="Google" id="ProtNLM"/>
    </source>
</evidence>
<gene>
    <name evidence="8" type="ORF">BSL78_26333</name>
</gene>
<evidence type="ECO:0000256" key="6">
    <source>
        <dbReference type="SAM" id="Phobius"/>
    </source>
</evidence>
<keyword evidence="4 6" id="KW-1133">Transmembrane helix</keyword>
<keyword evidence="7" id="KW-0732">Signal</keyword>
<proteinExistence type="inferred from homology"/>
<dbReference type="GO" id="GO:0016020">
    <property type="term" value="C:membrane"/>
    <property type="evidence" value="ECO:0007669"/>
    <property type="project" value="UniProtKB-SubCell"/>
</dbReference>
<comment type="caution">
    <text evidence="8">The sequence shown here is derived from an EMBL/GenBank/DDBJ whole genome shotgun (WGS) entry which is preliminary data.</text>
</comment>
<comment type="subcellular location">
    <subcellularLocation>
        <location evidence="1">Membrane</location>
        <topology evidence="1">Multi-pass membrane protein</topology>
    </subcellularLocation>
</comment>
<evidence type="ECO:0000313" key="8">
    <source>
        <dbReference type="EMBL" id="PIK36833.1"/>
    </source>
</evidence>
<dbReference type="OrthoDB" id="5963193at2759"/>